<dbReference type="PANTHER" id="PTHR45649">
    <property type="entry name" value="AMINO-ACID PERMEASE BAT1"/>
    <property type="match status" value="1"/>
</dbReference>
<keyword evidence="4 7" id="KW-1133">Transmembrane helix</keyword>
<feature type="transmembrane region" description="Helical" evidence="7">
    <location>
        <begin position="32"/>
        <end position="53"/>
    </location>
</feature>
<keyword evidence="2" id="KW-0813">Transport</keyword>
<dbReference type="Pfam" id="PF13520">
    <property type="entry name" value="AA_permease_2"/>
    <property type="match status" value="1"/>
</dbReference>
<keyword evidence="9" id="KW-1185">Reference proteome</keyword>
<dbReference type="OrthoDB" id="4476201at2759"/>
<name>A0A0C9UA41_PAXIN</name>
<evidence type="ECO:0000256" key="7">
    <source>
        <dbReference type="SAM" id="Phobius"/>
    </source>
</evidence>
<feature type="transmembrane region" description="Helical" evidence="7">
    <location>
        <begin position="381"/>
        <end position="408"/>
    </location>
</feature>
<evidence type="ECO:0000256" key="5">
    <source>
        <dbReference type="ARBA" id="ARBA00023136"/>
    </source>
</evidence>
<evidence type="ECO:0000256" key="3">
    <source>
        <dbReference type="ARBA" id="ARBA00022692"/>
    </source>
</evidence>
<feature type="compositionally biased region" description="Acidic residues" evidence="6">
    <location>
        <begin position="512"/>
        <end position="526"/>
    </location>
</feature>
<reference evidence="9" key="2">
    <citation type="submission" date="2015-01" db="EMBL/GenBank/DDBJ databases">
        <title>Evolutionary Origins and Diversification of the Mycorrhizal Mutualists.</title>
        <authorList>
            <consortium name="DOE Joint Genome Institute"/>
            <consortium name="Mycorrhizal Genomics Consortium"/>
            <person name="Kohler A."/>
            <person name="Kuo A."/>
            <person name="Nagy L.G."/>
            <person name="Floudas D."/>
            <person name="Copeland A."/>
            <person name="Barry K.W."/>
            <person name="Cichocki N."/>
            <person name="Veneault-Fourrey C."/>
            <person name="LaButti K."/>
            <person name="Lindquist E.A."/>
            <person name="Lipzen A."/>
            <person name="Lundell T."/>
            <person name="Morin E."/>
            <person name="Murat C."/>
            <person name="Riley R."/>
            <person name="Ohm R."/>
            <person name="Sun H."/>
            <person name="Tunlid A."/>
            <person name="Henrissat B."/>
            <person name="Grigoriev I.V."/>
            <person name="Hibbett D.S."/>
            <person name="Martin F."/>
        </authorList>
    </citation>
    <scope>NUCLEOTIDE SEQUENCE [LARGE SCALE GENOMIC DNA]</scope>
    <source>
        <strain evidence="9">ATCC 200175</strain>
    </source>
</reference>
<feature type="transmembrane region" description="Helical" evidence="7">
    <location>
        <begin position="262"/>
        <end position="281"/>
    </location>
</feature>
<evidence type="ECO:0000313" key="8">
    <source>
        <dbReference type="EMBL" id="KIJ15851.1"/>
    </source>
</evidence>
<keyword evidence="3 7" id="KW-0812">Transmembrane</keyword>
<evidence type="ECO:0000256" key="4">
    <source>
        <dbReference type="ARBA" id="ARBA00022989"/>
    </source>
</evidence>
<gene>
    <name evidence="8" type="ORF">PAXINDRAFT_76445</name>
</gene>
<evidence type="ECO:0000256" key="6">
    <source>
        <dbReference type="SAM" id="MobiDB-lite"/>
    </source>
</evidence>
<proteinExistence type="predicted"/>
<dbReference type="AlphaFoldDB" id="A0A0C9UA41"/>
<feature type="transmembrane region" description="Helical" evidence="7">
    <location>
        <begin position="65"/>
        <end position="98"/>
    </location>
</feature>
<feature type="transmembrane region" description="Helical" evidence="7">
    <location>
        <begin position="229"/>
        <end position="250"/>
    </location>
</feature>
<dbReference type="GO" id="GO:0022857">
    <property type="term" value="F:transmembrane transporter activity"/>
    <property type="evidence" value="ECO:0007669"/>
    <property type="project" value="InterPro"/>
</dbReference>
<accession>A0A0C9UA41</accession>
<feature type="transmembrane region" description="Helical" evidence="7">
    <location>
        <begin position="158"/>
        <end position="178"/>
    </location>
</feature>
<comment type="subcellular location">
    <subcellularLocation>
        <location evidence="1">Membrane</location>
        <topology evidence="1">Multi-pass membrane protein</topology>
    </subcellularLocation>
</comment>
<dbReference type="GO" id="GO:0016020">
    <property type="term" value="C:membrane"/>
    <property type="evidence" value="ECO:0007669"/>
    <property type="project" value="UniProtKB-SubCell"/>
</dbReference>
<organism evidence="8 9">
    <name type="scientific">Paxillus involutus ATCC 200175</name>
    <dbReference type="NCBI Taxonomy" id="664439"/>
    <lineage>
        <taxon>Eukaryota</taxon>
        <taxon>Fungi</taxon>
        <taxon>Dikarya</taxon>
        <taxon>Basidiomycota</taxon>
        <taxon>Agaricomycotina</taxon>
        <taxon>Agaricomycetes</taxon>
        <taxon>Agaricomycetidae</taxon>
        <taxon>Boletales</taxon>
        <taxon>Paxilineae</taxon>
        <taxon>Paxillaceae</taxon>
        <taxon>Paxillus</taxon>
    </lineage>
</organism>
<feature type="transmembrane region" description="Helical" evidence="7">
    <location>
        <begin position="110"/>
        <end position="138"/>
    </location>
</feature>
<dbReference type="Gene3D" id="1.20.1740.10">
    <property type="entry name" value="Amino acid/polyamine transporter I"/>
    <property type="match status" value="1"/>
</dbReference>
<dbReference type="InterPro" id="IPR004840">
    <property type="entry name" value="Amino_acid_permease_CS"/>
</dbReference>
<protein>
    <submittedName>
        <fullName evidence="8">PF00324 AA_permease</fullName>
    </submittedName>
</protein>
<evidence type="ECO:0000313" key="9">
    <source>
        <dbReference type="Proteomes" id="UP000053647"/>
    </source>
</evidence>
<reference evidence="8 9" key="1">
    <citation type="submission" date="2014-06" db="EMBL/GenBank/DDBJ databases">
        <authorList>
            <consortium name="DOE Joint Genome Institute"/>
            <person name="Kuo A."/>
            <person name="Kohler A."/>
            <person name="Nagy L.G."/>
            <person name="Floudas D."/>
            <person name="Copeland A."/>
            <person name="Barry K.W."/>
            <person name="Cichocki N."/>
            <person name="Veneault-Fourrey C."/>
            <person name="LaButti K."/>
            <person name="Lindquist E.A."/>
            <person name="Lipzen A."/>
            <person name="Lundell T."/>
            <person name="Morin E."/>
            <person name="Murat C."/>
            <person name="Sun H."/>
            <person name="Tunlid A."/>
            <person name="Henrissat B."/>
            <person name="Grigoriev I.V."/>
            <person name="Hibbett D.S."/>
            <person name="Martin F."/>
            <person name="Nordberg H.P."/>
            <person name="Cantor M.N."/>
            <person name="Hua S.X."/>
        </authorList>
    </citation>
    <scope>NUCLEOTIDE SEQUENCE [LARGE SCALE GENOMIC DNA]</scope>
    <source>
        <strain evidence="8 9">ATCC 200175</strain>
    </source>
</reference>
<feature type="transmembrane region" description="Helical" evidence="7">
    <location>
        <begin position="319"/>
        <end position="339"/>
    </location>
</feature>
<evidence type="ECO:0000256" key="2">
    <source>
        <dbReference type="ARBA" id="ARBA00022448"/>
    </source>
</evidence>
<feature type="region of interest" description="Disordered" evidence="6">
    <location>
        <begin position="502"/>
        <end position="539"/>
    </location>
</feature>
<dbReference type="InterPro" id="IPR002293">
    <property type="entry name" value="AA/rel_permease1"/>
</dbReference>
<feature type="transmembrane region" description="Helical" evidence="7">
    <location>
        <begin position="466"/>
        <end position="485"/>
    </location>
</feature>
<feature type="transmembrane region" description="Helical" evidence="7">
    <location>
        <begin position="428"/>
        <end position="454"/>
    </location>
</feature>
<evidence type="ECO:0000256" key="1">
    <source>
        <dbReference type="ARBA" id="ARBA00004141"/>
    </source>
</evidence>
<sequence length="539" mass="57199">MARAHIADKLSDEAVLAGLGYKQEFRRAFTPLQVFGIAFSIIGLLPSIASVLASAASNGGAVAMVWGWAFATCFILCIGMSLGELASSAPTSGGLYYLTYTLSSPRTRNILCWIVGYASTIGTIAGIASIDWGCAVQITAAASIGSDQQFVATDAQAYGIYAAIVVSQAIVCSLGTKVLARLQTLYVICNVLLCIVVIVALPVATPAESKNSPSYVFGNFTNVSGWPDVFAFVLGLLAPLWTISGYDAAIHISEETSNAASAVPWGMVSAIAIAGVLGWAINVTLAFCMGTDLTNLIGSPVGQPMAQIFLNSFGKTWTLVIWSFVVLVQYMMGSSQLLAASRQSFAFARDGALPLSNLLYRFNKYTGTPVNTVWFDSLMALLVGLLALSGPAAVNAVFSISVTAQYVAFMTPIIARFAFENNFKPGPFSLGVLSAPIAAIAVVFMIVMMVVLCFPSTPQAQVPSMNYTSVVLGGIMTLAMIWYYFPVYGGVHWFQGPVSNTKANHGRRSTENDAETADAGLVDDGEKESADNMFQPRNR</sequence>
<dbReference type="PROSITE" id="PS00218">
    <property type="entry name" value="AMINO_ACID_PERMEASE_1"/>
    <property type="match status" value="1"/>
</dbReference>
<dbReference type="EMBL" id="KN819335">
    <property type="protein sequence ID" value="KIJ15851.1"/>
    <property type="molecule type" value="Genomic_DNA"/>
</dbReference>
<feature type="transmembrane region" description="Helical" evidence="7">
    <location>
        <begin position="185"/>
        <end position="204"/>
    </location>
</feature>
<dbReference type="Proteomes" id="UP000053647">
    <property type="component" value="Unassembled WGS sequence"/>
</dbReference>
<keyword evidence="5 7" id="KW-0472">Membrane</keyword>
<dbReference type="GO" id="GO:0006865">
    <property type="term" value="P:amino acid transport"/>
    <property type="evidence" value="ECO:0007669"/>
    <property type="project" value="InterPro"/>
</dbReference>
<dbReference type="PANTHER" id="PTHR45649:SF6">
    <property type="entry name" value="GABA-SPECIFIC PERMEASE"/>
    <property type="match status" value="1"/>
</dbReference>
<dbReference type="PIRSF" id="PIRSF006060">
    <property type="entry name" value="AA_transporter"/>
    <property type="match status" value="1"/>
</dbReference>
<dbReference type="HOGENOM" id="CLU_004495_0_3_1"/>